<evidence type="ECO:0000256" key="11">
    <source>
        <dbReference type="PROSITE-ProRule" id="PRU01360"/>
    </source>
</evidence>
<feature type="short sequence motif" description="TonB box" evidence="12">
    <location>
        <begin position="49"/>
        <end position="55"/>
    </location>
</feature>
<dbReference type="NCBIfam" id="TIGR01786">
    <property type="entry name" value="TonB-hemlactrns"/>
    <property type="match status" value="1"/>
</dbReference>
<accession>A0ABV6ZGH9</accession>
<keyword evidence="6 14" id="KW-0732">Signal</keyword>
<comment type="subcellular location">
    <subcellularLocation>
        <location evidence="1 11">Cell outer membrane</location>
        <topology evidence="1 11">Multi-pass membrane protein</topology>
    </subcellularLocation>
</comment>
<dbReference type="RefSeq" id="WP_394311754.1">
    <property type="nucleotide sequence ID" value="NZ_JBHGPK010000006.1"/>
</dbReference>
<evidence type="ECO:0000256" key="6">
    <source>
        <dbReference type="ARBA" id="ARBA00022729"/>
    </source>
</evidence>
<evidence type="ECO:0000256" key="4">
    <source>
        <dbReference type="ARBA" id="ARBA00022452"/>
    </source>
</evidence>
<dbReference type="InterPro" id="IPR010916">
    <property type="entry name" value="TonB_box_CS"/>
</dbReference>
<dbReference type="InterPro" id="IPR039426">
    <property type="entry name" value="TonB-dep_rcpt-like"/>
</dbReference>
<evidence type="ECO:0000256" key="2">
    <source>
        <dbReference type="ARBA" id="ARBA00009810"/>
    </source>
</evidence>
<comment type="caution">
    <text evidence="17">The sequence shown here is derived from an EMBL/GenBank/DDBJ whole genome shotgun (WGS) entry which is preliminary data.</text>
</comment>
<feature type="chain" id="PRO_5045219199" evidence="14">
    <location>
        <begin position="31"/>
        <end position="709"/>
    </location>
</feature>
<keyword evidence="8 11" id="KW-0472">Membrane</keyword>
<dbReference type="SUPFAM" id="SSF56935">
    <property type="entry name" value="Porins"/>
    <property type="match status" value="1"/>
</dbReference>
<evidence type="ECO:0000256" key="12">
    <source>
        <dbReference type="PROSITE-ProRule" id="PRU10143"/>
    </source>
</evidence>
<dbReference type="InterPro" id="IPR037066">
    <property type="entry name" value="Plug_dom_sf"/>
</dbReference>
<proteinExistence type="inferred from homology"/>
<evidence type="ECO:0000256" key="7">
    <source>
        <dbReference type="ARBA" id="ARBA00023077"/>
    </source>
</evidence>
<dbReference type="InterPro" id="IPR011276">
    <property type="entry name" value="TonB_haem/Hb_rcpt"/>
</dbReference>
<evidence type="ECO:0000256" key="13">
    <source>
        <dbReference type="RuleBase" id="RU003357"/>
    </source>
</evidence>
<keyword evidence="3 11" id="KW-0813">Transport</keyword>
<evidence type="ECO:0000256" key="3">
    <source>
        <dbReference type="ARBA" id="ARBA00022448"/>
    </source>
</evidence>
<reference evidence="17 18" key="1">
    <citation type="submission" date="2024-09" db="EMBL/GenBank/DDBJ databases">
        <title>Description of Labrys sedimenti sp. nov., isolated from a diclofenac-degrading enrichment culture, and genome-based reclassification of Labrys portucalensis as a later heterotypic synonym of Labrys neptuniae.</title>
        <authorList>
            <person name="Tancsics A."/>
            <person name="Csepanyi A."/>
        </authorList>
    </citation>
    <scope>NUCLEOTIDE SEQUENCE [LARGE SCALE GENOMIC DNA]</scope>
    <source>
        <strain evidence="17 18">LMG 23412</strain>
    </source>
</reference>
<evidence type="ECO:0000259" key="16">
    <source>
        <dbReference type="Pfam" id="PF07715"/>
    </source>
</evidence>
<dbReference type="InterPro" id="IPR012910">
    <property type="entry name" value="Plug_dom"/>
</dbReference>
<dbReference type="Proteomes" id="UP001595190">
    <property type="component" value="Unassembled WGS sequence"/>
</dbReference>
<evidence type="ECO:0000256" key="8">
    <source>
        <dbReference type="ARBA" id="ARBA00023136"/>
    </source>
</evidence>
<evidence type="ECO:0000256" key="10">
    <source>
        <dbReference type="ARBA" id="ARBA00023237"/>
    </source>
</evidence>
<dbReference type="EMBL" id="JBHGPK010000006">
    <property type="protein sequence ID" value="MFC2251295.1"/>
    <property type="molecule type" value="Genomic_DNA"/>
</dbReference>
<sequence length="709" mass="76311">MVRSNYMRSRSLATVAALALLAGSVTLARAQQAPAGQAAAADEPVVLDTVTVTATKTSEKLIDTLGGVSQITQAEIDRAQPASVSDLLKTVPGVATQVSSNDPMQSINIRGMQDFGRVNVLVDGARQDYQITGHNAQGSFYLEPEFINNIDIVRGPISNLYGSGAIGGVASFATRGIDSILTPDQNWGVEQKVGVSSNGLGAFTSTSAGMRFGTVADIYGQFIYRGAGDYRDGNNDRVTYTGKNNFGGLLKFNYHPGDGQTVSLSAMSQKFDFDNNNTSRGNSRWRNDVVTSTFTAGYKFESPDNPLINFNAKVYYSETENEKTVIIPGSYGGLGVNPGDKLSDKVGTFGFDIYNTSRFSTGAFDHALTYGVDAAFDRVETRDGAGGFVTAFTPSGTRRLLGAYIQDEVRYGDWLRVVGGLRYDQYKLEGGKFESDGTHLSPKITIGVTPIKGIELYGTYAEGYRSPSVSETLMDGIHPIPAFRILPNPNLRPEVGHTFEVGVNTKYDNVFREGDSFRAKLNGFLNNVDDYIDQVDIGPYIPAFPGIPPFLCAGANPNPQICMPTAVQYQNIVKARLMGVELEAAYDWGGGFVSLAGSHTNGKNKSTNLPLNNVAPNKVSGTLGLRFLDDRLTIGSRVTLVGATSRKVDEPSGGYGLVDVFASYRYSDNVSASLAVDNIFDRRYKAFLNSDYSTGLAAKFALTVKLAGK</sequence>
<dbReference type="InterPro" id="IPR000531">
    <property type="entry name" value="Beta-barrel_TonB"/>
</dbReference>
<evidence type="ECO:0000259" key="15">
    <source>
        <dbReference type="Pfam" id="PF00593"/>
    </source>
</evidence>
<evidence type="ECO:0000313" key="17">
    <source>
        <dbReference type="EMBL" id="MFC2251295.1"/>
    </source>
</evidence>
<keyword evidence="5 11" id="KW-0812">Transmembrane</keyword>
<dbReference type="Gene3D" id="2.170.130.10">
    <property type="entry name" value="TonB-dependent receptor, plug domain"/>
    <property type="match status" value="1"/>
</dbReference>
<dbReference type="CDD" id="cd01347">
    <property type="entry name" value="ligand_gated_channel"/>
    <property type="match status" value="1"/>
</dbReference>
<organism evidence="17 18">
    <name type="scientific">Labrys neptuniae</name>
    <dbReference type="NCBI Taxonomy" id="376174"/>
    <lineage>
        <taxon>Bacteria</taxon>
        <taxon>Pseudomonadati</taxon>
        <taxon>Pseudomonadota</taxon>
        <taxon>Alphaproteobacteria</taxon>
        <taxon>Hyphomicrobiales</taxon>
        <taxon>Xanthobacteraceae</taxon>
        <taxon>Labrys</taxon>
    </lineage>
</organism>
<dbReference type="InterPro" id="IPR010949">
    <property type="entry name" value="TonB_Hb/transfer/lactofer_rcpt"/>
</dbReference>
<keyword evidence="10 11" id="KW-0998">Cell outer membrane</keyword>
<gene>
    <name evidence="17" type="ORF">ACETRX_16820</name>
</gene>
<feature type="domain" description="TonB-dependent receptor plug" evidence="16">
    <location>
        <begin position="61"/>
        <end position="169"/>
    </location>
</feature>
<dbReference type="NCBIfam" id="TIGR01785">
    <property type="entry name" value="TonB-hemin"/>
    <property type="match status" value="1"/>
</dbReference>
<feature type="domain" description="TonB-dependent receptor-like beta-barrel" evidence="15">
    <location>
        <begin position="226"/>
        <end position="679"/>
    </location>
</feature>
<feature type="signal peptide" evidence="14">
    <location>
        <begin position="1"/>
        <end position="30"/>
    </location>
</feature>
<dbReference type="InterPro" id="IPR036942">
    <property type="entry name" value="Beta-barrel_TonB_sf"/>
</dbReference>
<dbReference type="PANTHER" id="PTHR30069:SF41">
    <property type="entry name" value="HEME_HEMOPEXIN UTILIZATION PROTEIN C"/>
    <property type="match status" value="1"/>
</dbReference>
<keyword evidence="7 12" id="KW-0798">TonB box</keyword>
<dbReference type="Pfam" id="PF07715">
    <property type="entry name" value="Plug"/>
    <property type="match status" value="1"/>
</dbReference>
<evidence type="ECO:0000256" key="1">
    <source>
        <dbReference type="ARBA" id="ARBA00004571"/>
    </source>
</evidence>
<dbReference type="Gene3D" id="2.40.170.20">
    <property type="entry name" value="TonB-dependent receptor, beta-barrel domain"/>
    <property type="match status" value="1"/>
</dbReference>
<dbReference type="PROSITE" id="PS52016">
    <property type="entry name" value="TONB_DEPENDENT_REC_3"/>
    <property type="match status" value="1"/>
</dbReference>
<evidence type="ECO:0000313" key="18">
    <source>
        <dbReference type="Proteomes" id="UP001595190"/>
    </source>
</evidence>
<dbReference type="Pfam" id="PF00593">
    <property type="entry name" value="TonB_dep_Rec_b-barrel"/>
    <property type="match status" value="1"/>
</dbReference>
<protein>
    <submittedName>
        <fullName evidence="17">TonB-dependent hemoglobin/transferrin/lactoferrin family receptor</fullName>
    </submittedName>
</protein>
<evidence type="ECO:0000256" key="14">
    <source>
        <dbReference type="SAM" id="SignalP"/>
    </source>
</evidence>
<name>A0ABV6ZGH9_9HYPH</name>
<comment type="similarity">
    <text evidence="2 11 13">Belongs to the TonB-dependent receptor family.</text>
</comment>
<evidence type="ECO:0000256" key="5">
    <source>
        <dbReference type="ARBA" id="ARBA00022692"/>
    </source>
</evidence>
<evidence type="ECO:0000256" key="9">
    <source>
        <dbReference type="ARBA" id="ARBA00023170"/>
    </source>
</evidence>
<dbReference type="PANTHER" id="PTHR30069">
    <property type="entry name" value="TONB-DEPENDENT OUTER MEMBRANE RECEPTOR"/>
    <property type="match status" value="1"/>
</dbReference>
<keyword evidence="4 11" id="KW-1134">Transmembrane beta strand</keyword>
<keyword evidence="9 17" id="KW-0675">Receptor</keyword>
<dbReference type="PROSITE" id="PS00430">
    <property type="entry name" value="TONB_DEPENDENT_REC_1"/>
    <property type="match status" value="1"/>
</dbReference>